<dbReference type="GeneID" id="6016293"/>
<comment type="caution">
    <text evidence="1">The sequence shown here is derived from an EMBL/GenBank/DDBJ whole genome shotgun (WGS) entry which is preliminary data.</text>
</comment>
<name>A8P914_COPC7</name>
<evidence type="ECO:0000313" key="2">
    <source>
        <dbReference type="Proteomes" id="UP000001861"/>
    </source>
</evidence>
<dbReference type="RefSeq" id="XP_001839676.1">
    <property type="nucleotide sequence ID" value="XM_001839624.1"/>
</dbReference>
<accession>A8P914</accession>
<proteinExistence type="predicted"/>
<reference evidence="1 2" key="1">
    <citation type="journal article" date="2010" name="Proc. Natl. Acad. Sci. U.S.A.">
        <title>Insights into evolution of multicellular fungi from the assembled chromosomes of the mushroom Coprinopsis cinerea (Coprinus cinereus).</title>
        <authorList>
            <person name="Stajich J.E."/>
            <person name="Wilke S.K."/>
            <person name="Ahren D."/>
            <person name="Au C.H."/>
            <person name="Birren B.W."/>
            <person name="Borodovsky M."/>
            <person name="Burns C."/>
            <person name="Canback B."/>
            <person name="Casselton L.A."/>
            <person name="Cheng C.K."/>
            <person name="Deng J."/>
            <person name="Dietrich F.S."/>
            <person name="Fargo D.C."/>
            <person name="Farman M.L."/>
            <person name="Gathman A.C."/>
            <person name="Goldberg J."/>
            <person name="Guigo R."/>
            <person name="Hoegger P.J."/>
            <person name="Hooker J.B."/>
            <person name="Huggins A."/>
            <person name="James T.Y."/>
            <person name="Kamada T."/>
            <person name="Kilaru S."/>
            <person name="Kodira C."/>
            <person name="Kues U."/>
            <person name="Kupfer D."/>
            <person name="Kwan H.S."/>
            <person name="Lomsadze A."/>
            <person name="Li W."/>
            <person name="Lilly W.W."/>
            <person name="Ma L.J."/>
            <person name="Mackey A.J."/>
            <person name="Manning G."/>
            <person name="Martin F."/>
            <person name="Muraguchi H."/>
            <person name="Natvig D.O."/>
            <person name="Palmerini H."/>
            <person name="Ramesh M.A."/>
            <person name="Rehmeyer C.J."/>
            <person name="Roe B.A."/>
            <person name="Shenoy N."/>
            <person name="Stanke M."/>
            <person name="Ter-Hovhannisyan V."/>
            <person name="Tunlid A."/>
            <person name="Velagapudi R."/>
            <person name="Vision T.J."/>
            <person name="Zeng Q."/>
            <person name="Zolan M.E."/>
            <person name="Pukkila P.J."/>
        </authorList>
    </citation>
    <scope>NUCLEOTIDE SEQUENCE [LARGE SCALE GENOMIC DNA]</scope>
    <source>
        <strain evidence="2">Okayama-7 / 130 / ATCC MYA-4618 / FGSC 9003</strain>
    </source>
</reference>
<protein>
    <submittedName>
        <fullName evidence="1">Uncharacterized protein</fullName>
    </submittedName>
</protein>
<dbReference type="KEGG" id="cci:CC1G_12811"/>
<gene>
    <name evidence="1" type="ORF">CC1G_12811</name>
</gene>
<organism evidence="1 2">
    <name type="scientific">Coprinopsis cinerea (strain Okayama-7 / 130 / ATCC MYA-4618 / FGSC 9003)</name>
    <name type="common">Inky cap fungus</name>
    <name type="synonym">Hormographiella aspergillata</name>
    <dbReference type="NCBI Taxonomy" id="240176"/>
    <lineage>
        <taxon>Eukaryota</taxon>
        <taxon>Fungi</taxon>
        <taxon>Dikarya</taxon>
        <taxon>Basidiomycota</taxon>
        <taxon>Agaricomycotina</taxon>
        <taxon>Agaricomycetes</taxon>
        <taxon>Agaricomycetidae</taxon>
        <taxon>Agaricales</taxon>
        <taxon>Agaricineae</taxon>
        <taxon>Psathyrellaceae</taxon>
        <taxon>Coprinopsis</taxon>
    </lineage>
</organism>
<dbReference type="EMBL" id="AACS02000011">
    <property type="protein sequence ID" value="EAU82138.1"/>
    <property type="molecule type" value="Genomic_DNA"/>
</dbReference>
<evidence type="ECO:0000313" key="1">
    <source>
        <dbReference type="EMBL" id="EAU82138.1"/>
    </source>
</evidence>
<dbReference type="AlphaFoldDB" id="A8P914"/>
<keyword evidence="2" id="KW-1185">Reference proteome</keyword>
<dbReference type="Proteomes" id="UP000001861">
    <property type="component" value="Unassembled WGS sequence"/>
</dbReference>
<sequence length="237" mass="26544">MVVRLSDARHLQWNLEDPERRTLLRQLLVIPQEPQTSEFVFTYHADGVSIAVDGIGSSCCICIPPGLLLIPPDTVDDSPYSYFSKSINCILRPQHPIPATGDLVEYFDFDRPLGTKEVIGKHHLGPSYREHCTWEALLLGGCFLLPYGRWASVADIEAVSQRVSLLEVAIPTRQTHLRTSAASFQQHALVNRMALHVRFLDPIQLQIGPGSLLAYPAQAFLRISSRMYHAVEDYPTA</sequence>
<dbReference type="InParanoid" id="A8P914"/>
<dbReference type="VEuPathDB" id="FungiDB:CC1G_12811"/>